<protein>
    <recommendedName>
        <fullName evidence="4 6">dTDP-4-dehydrorhamnose reductase</fullName>
        <ecNumber evidence="3 6">1.1.1.133</ecNumber>
    </recommendedName>
</protein>
<reference evidence="9" key="1">
    <citation type="submission" date="2016-10" db="EMBL/GenBank/DDBJ databases">
        <authorList>
            <person name="Varghese N."/>
            <person name="Submissions S."/>
        </authorList>
    </citation>
    <scope>NUCLEOTIDE SEQUENCE [LARGE SCALE GENOMIC DNA]</scope>
    <source>
        <strain evidence="9">DSM 18733</strain>
    </source>
</reference>
<dbReference type="AlphaFoldDB" id="A0A1H7YV41"/>
<dbReference type="InterPro" id="IPR036291">
    <property type="entry name" value="NAD(P)-bd_dom_sf"/>
</dbReference>
<evidence type="ECO:0000256" key="4">
    <source>
        <dbReference type="ARBA" id="ARBA00017099"/>
    </source>
</evidence>
<comment type="function">
    <text evidence="6">Catalyzes the reduction of dTDP-6-deoxy-L-lyxo-4-hexulose to yield dTDP-L-rhamnose.</text>
</comment>
<keyword evidence="6" id="KW-0560">Oxidoreductase</keyword>
<accession>A0A1H7YV41</accession>
<evidence type="ECO:0000259" key="7">
    <source>
        <dbReference type="Pfam" id="PF04321"/>
    </source>
</evidence>
<feature type="domain" description="RmlD-like substrate binding" evidence="7">
    <location>
        <begin position="4"/>
        <end position="280"/>
    </location>
</feature>
<dbReference type="EC" id="1.1.1.133" evidence="3 6"/>
<evidence type="ECO:0000256" key="3">
    <source>
        <dbReference type="ARBA" id="ARBA00012929"/>
    </source>
</evidence>
<dbReference type="NCBIfam" id="TIGR01214">
    <property type="entry name" value="rmlD"/>
    <property type="match status" value="1"/>
</dbReference>
<dbReference type="GO" id="GO:0005829">
    <property type="term" value="C:cytosol"/>
    <property type="evidence" value="ECO:0007669"/>
    <property type="project" value="TreeGrafter"/>
</dbReference>
<dbReference type="Gene3D" id="3.40.50.720">
    <property type="entry name" value="NAD(P)-binding Rossmann-like Domain"/>
    <property type="match status" value="1"/>
</dbReference>
<dbReference type="EMBL" id="FOAF01000014">
    <property type="protein sequence ID" value="SEM49217.1"/>
    <property type="molecule type" value="Genomic_DNA"/>
</dbReference>
<comment type="similarity">
    <text evidence="2 6">Belongs to the dTDP-4-dehydrorhamnose reductase family.</text>
</comment>
<proteinExistence type="inferred from homology"/>
<dbReference type="RefSeq" id="WP_093332288.1">
    <property type="nucleotide sequence ID" value="NZ_FOAF01000014.1"/>
</dbReference>
<evidence type="ECO:0000256" key="1">
    <source>
        <dbReference type="ARBA" id="ARBA00004781"/>
    </source>
</evidence>
<evidence type="ECO:0000313" key="9">
    <source>
        <dbReference type="Proteomes" id="UP000199421"/>
    </source>
</evidence>
<dbReference type="SUPFAM" id="SSF51735">
    <property type="entry name" value="NAD(P)-binding Rossmann-fold domains"/>
    <property type="match status" value="1"/>
</dbReference>
<evidence type="ECO:0000256" key="2">
    <source>
        <dbReference type="ARBA" id="ARBA00010944"/>
    </source>
</evidence>
<dbReference type="STRING" id="407022.SAMN05661044_05316"/>
<keyword evidence="9" id="KW-1185">Reference proteome</keyword>
<comment type="catalytic activity">
    <reaction evidence="5">
        <text>dTDP-beta-L-rhamnose + NADP(+) = dTDP-4-dehydro-beta-L-rhamnose + NADPH + H(+)</text>
        <dbReference type="Rhea" id="RHEA:21796"/>
        <dbReference type="ChEBI" id="CHEBI:15378"/>
        <dbReference type="ChEBI" id="CHEBI:57510"/>
        <dbReference type="ChEBI" id="CHEBI:57783"/>
        <dbReference type="ChEBI" id="CHEBI:58349"/>
        <dbReference type="ChEBI" id="CHEBI:62830"/>
        <dbReference type="EC" id="1.1.1.133"/>
    </reaction>
</comment>
<sequence>MGNKILVFGGKGQLGQCLRSVSKNDDLVFFSSAEANICNKEQIESLFNKYKPEVIINCAAYTAVDKAEDEAAVATALNTTGPALLAELCRQFDVLIIHISTDFVFEGTITGLLNEDEVTKPTGIYGKTKLDGERAIQEVWNKHIIIRTSWLYSEYANNFVKTMLRLAQDRDELNIVADQVGTPTYAMDLASAILAIIDNTDHKYGLYHYSNEGVASWYDFAHAIFELSNKKLHLKPIKTIDFPTKARRPAYSVLDKTKIKKQFQLSIPHWRESLKVCLIRLNELGR</sequence>
<evidence type="ECO:0000256" key="6">
    <source>
        <dbReference type="RuleBase" id="RU364082"/>
    </source>
</evidence>
<dbReference type="CDD" id="cd05254">
    <property type="entry name" value="dTDP_HR_like_SDR_e"/>
    <property type="match status" value="1"/>
</dbReference>
<dbReference type="InterPro" id="IPR029903">
    <property type="entry name" value="RmlD-like-bd"/>
</dbReference>
<comment type="pathway">
    <text evidence="1 6">Carbohydrate biosynthesis; dTDP-L-rhamnose biosynthesis.</text>
</comment>
<keyword evidence="6" id="KW-0521">NADP</keyword>
<dbReference type="OrthoDB" id="9803892at2"/>
<evidence type="ECO:0000256" key="5">
    <source>
        <dbReference type="ARBA" id="ARBA00048200"/>
    </source>
</evidence>
<dbReference type="UniPathway" id="UPA00124"/>
<name>A0A1H7YV41_OLID1</name>
<organism evidence="8 9">
    <name type="scientific">Olivibacter domesticus</name>
    <name type="common">Pseudosphingobacterium domesticum</name>
    <dbReference type="NCBI Taxonomy" id="407022"/>
    <lineage>
        <taxon>Bacteria</taxon>
        <taxon>Pseudomonadati</taxon>
        <taxon>Bacteroidota</taxon>
        <taxon>Sphingobacteriia</taxon>
        <taxon>Sphingobacteriales</taxon>
        <taxon>Sphingobacteriaceae</taxon>
        <taxon>Olivibacter</taxon>
    </lineage>
</organism>
<dbReference type="Gene3D" id="3.90.25.10">
    <property type="entry name" value="UDP-galactose 4-epimerase, domain 1"/>
    <property type="match status" value="1"/>
</dbReference>
<dbReference type="InterPro" id="IPR005913">
    <property type="entry name" value="dTDP_dehydrorham_reduct"/>
</dbReference>
<dbReference type="Proteomes" id="UP000199421">
    <property type="component" value="Unassembled WGS sequence"/>
</dbReference>
<dbReference type="PANTHER" id="PTHR10491:SF4">
    <property type="entry name" value="METHIONINE ADENOSYLTRANSFERASE 2 SUBUNIT BETA"/>
    <property type="match status" value="1"/>
</dbReference>
<gene>
    <name evidence="8" type="ORF">SAMN05661044_05316</name>
</gene>
<dbReference type="GO" id="GO:0019305">
    <property type="term" value="P:dTDP-rhamnose biosynthetic process"/>
    <property type="evidence" value="ECO:0007669"/>
    <property type="project" value="UniProtKB-UniPathway"/>
</dbReference>
<dbReference type="Pfam" id="PF04321">
    <property type="entry name" value="RmlD_sub_bind"/>
    <property type="match status" value="1"/>
</dbReference>
<dbReference type="GO" id="GO:0008831">
    <property type="term" value="F:dTDP-4-dehydrorhamnose reductase activity"/>
    <property type="evidence" value="ECO:0007669"/>
    <property type="project" value="UniProtKB-EC"/>
</dbReference>
<dbReference type="PANTHER" id="PTHR10491">
    <property type="entry name" value="DTDP-4-DEHYDRORHAMNOSE REDUCTASE"/>
    <property type="match status" value="1"/>
</dbReference>
<evidence type="ECO:0000313" key="8">
    <source>
        <dbReference type="EMBL" id="SEM49217.1"/>
    </source>
</evidence>